<reference evidence="2" key="1">
    <citation type="journal article" date="2023" name="Plant J.">
        <title>Genome sequences and population genomics provide insights into the demographic history, inbreeding, and mutation load of two 'living fossil' tree species of Dipteronia.</title>
        <authorList>
            <person name="Feng Y."/>
            <person name="Comes H.P."/>
            <person name="Chen J."/>
            <person name="Zhu S."/>
            <person name="Lu R."/>
            <person name="Zhang X."/>
            <person name="Li P."/>
            <person name="Qiu J."/>
            <person name="Olsen K.M."/>
            <person name="Qiu Y."/>
        </authorList>
    </citation>
    <scope>NUCLEOTIDE SEQUENCE</scope>
    <source>
        <strain evidence="2">KIB01</strain>
    </source>
</reference>
<dbReference type="Proteomes" id="UP001280121">
    <property type="component" value="Unassembled WGS sequence"/>
</dbReference>
<gene>
    <name evidence="2" type="ORF">Ddye_025793</name>
</gene>
<feature type="compositionally biased region" description="Basic residues" evidence="1">
    <location>
        <begin position="172"/>
        <end position="182"/>
    </location>
</feature>
<accession>A0AAD9WPV3</accession>
<dbReference type="PANTHER" id="PTHR35719">
    <property type="entry name" value="OS01G0680600 PROTEIN"/>
    <property type="match status" value="1"/>
</dbReference>
<dbReference type="AlphaFoldDB" id="A0AAD9WPV3"/>
<evidence type="ECO:0000256" key="1">
    <source>
        <dbReference type="SAM" id="MobiDB-lite"/>
    </source>
</evidence>
<sequence>MLSLKRQKSCTLQVMGTQAQLLVQLSTAFTSPSLLNPDKTYNVTISHHIIRCRSSRSRSDADPRFRFNQDQEFYTDGDDYSKHRVWWSDYDRQYDDDDGDDWDVDEQDEFWIFKIFRAFGWMLPAIAVSSLLGTDVGPNAILMALAVPLVQSILSLMVDKVWESTTSNSPKSRSKCKTKQKPFARAAANTKTRQGKKENEAGKTNESYEAGNQKETYQSWVVADDAPPKKSEKTCPRFGGWDELDKKARNHKVPNRTPRVPKNEMPKKQKGKLSRTGRIRDKPLLLRLLIAVFPFLGSWTKLLF</sequence>
<feature type="region of interest" description="Disordered" evidence="1">
    <location>
        <begin position="252"/>
        <end position="275"/>
    </location>
</feature>
<comment type="caution">
    <text evidence="2">The sequence shown here is derived from an EMBL/GenBank/DDBJ whole genome shotgun (WGS) entry which is preliminary data.</text>
</comment>
<dbReference type="EMBL" id="JANJYI010000008">
    <property type="protein sequence ID" value="KAK2637998.1"/>
    <property type="molecule type" value="Genomic_DNA"/>
</dbReference>
<feature type="region of interest" description="Disordered" evidence="1">
    <location>
        <begin position="165"/>
        <end position="210"/>
    </location>
</feature>
<protein>
    <submittedName>
        <fullName evidence="2">Uncharacterized protein</fullName>
    </submittedName>
</protein>
<keyword evidence="3" id="KW-1185">Reference proteome</keyword>
<name>A0AAD9WPV3_9ROSI</name>
<evidence type="ECO:0000313" key="3">
    <source>
        <dbReference type="Proteomes" id="UP001280121"/>
    </source>
</evidence>
<evidence type="ECO:0000313" key="2">
    <source>
        <dbReference type="EMBL" id="KAK2637998.1"/>
    </source>
</evidence>
<dbReference type="PANTHER" id="PTHR35719:SF5">
    <property type="entry name" value="T6K12.7 PROTEIN"/>
    <property type="match status" value="1"/>
</dbReference>
<proteinExistence type="predicted"/>
<organism evidence="2 3">
    <name type="scientific">Dipteronia dyeriana</name>
    <dbReference type="NCBI Taxonomy" id="168575"/>
    <lineage>
        <taxon>Eukaryota</taxon>
        <taxon>Viridiplantae</taxon>
        <taxon>Streptophyta</taxon>
        <taxon>Embryophyta</taxon>
        <taxon>Tracheophyta</taxon>
        <taxon>Spermatophyta</taxon>
        <taxon>Magnoliopsida</taxon>
        <taxon>eudicotyledons</taxon>
        <taxon>Gunneridae</taxon>
        <taxon>Pentapetalae</taxon>
        <taxon>rosids</taxon>
        <taxon>malvids</taxon>
        <taxon>Sapindales</taxon>
        <taxon>Sapindaceae</taxon>
        <taxon>Hippocastanoideae</taxon>
        <taxon>Acereae</taxon>
        <taxon>Dipteronia</taxon>
    </lineage>
</organism>